<proteinExistence type="predicted"/>
<gene>
    <name evidence="2" type="ORF">WR25_01877</name>
</gene>
<evidence type="ECO:0000256" key="1">
    <source>
        <dbReference type="SAM" id="MobiDB-lite"/>
    </source>
</evidence>
<organism evidence="2 3">
    <name type="scientific">Diploscapter pachys</name>
    <dbReference type="NCBI Taxonomy" id="2018661"/>
    <lineage>
        <taxon>Eukaryota</taxon>
        <taxon>Metazoa</taxon>
        <taxon>Ecdysozoa</taxon>
        <taxon>Nematoda</taxon>
        <taxon>Chromadorea</taxon>
        <taxon>Rhabditida</taxon>
        <taxon>Rhabditina</taxon>
        <taxon>Rhabditomorpha</taxon>
        <taxon>Rhabditoidea</taxon>
        <taxon>Rhabditidae</taxon>
        <taxon>Diploscapter</taxon>
    </lineage>
</organism>
<protein>
    <submittedName>
        <fullName evidence="2">Uncharacterized protein</fullName>
    </submittedName>
</protein>
<dbReference type="OrthoDB" id="5831564at2759"/>
<keyword evidence="3" id="KW-1185">Reference proteome</keyword>
<dbReference type="Proteomes" id="UP000218231">
    <property type="component" value="Unassembled WGS sequence"/>
</dbReference>
<accession>A0A2A2KWI1</accession>
<dbReference type="EMBL" id="LIAE01007609">
    <property type="protein sequence ID" value="PAV78153.1"/>
    <property type="molecule type" value="Genomic_DNA"/>
</dbReference>
<feature type="compositionally biased region" description="Low complexity" evidence="1">
    <location>
        <begin position="65"/>
        <end position="82"/>
    </location>
</feature>
<feature type="region of interest" description="Disordered" evidence="1">
    <location>
        <begin position="64"/>
        <end position="120"/>
    </location>
</feature>
<reference evidence="2 3" key="1">
    <citation type="journal article" date="2017" name="Curr. Biol.">
        <title>Genome architecture and evolution of a unichromosomal asexual nematode.</title>
        <authorList>
            <person name="Fradin H."/>
            <person name="Zegar C."/>
            <person name="Gutwein M."/>
            <person name="Lucas J."/>
            <person name="Kovtun M."/>
            <person name="Corcoran D."/>
            <person name="Baugh L.R."/>
            <person name="Kiontke K."/>
            <person name="Gunsalus K."/>
            <person name="Fitch D.H."/>
            <person name="Piano F."/>
        </authorList>
    </citation>
    <scope>NUCLEOTIDE SEQUENCE [LARGE SCALE GENOMIC DNA]</scope>
    <source>
        <strain evidence="2">PF1309</strain>
    </source>
</reference>
<comment type="caution">
    <text evidence="2">The sequence shown here is derived from an EMBL/GenBank/DDBJ whole genome shotgun (WGS) entry which is preliminary data.</text>
</comment>
<dbReference type="STRING" id="2018661.A0A2A2KWI1"/>
<evidence type="ECO:0000313" key="3">
    <source>
        <dbReference type="Proteomes" id="UP000218231"/>
    </source>
</evidence>
<dbReference type="AlphaFoldDB" id="A0A2A2KWI1"/>
<evidence type="ECO:0000313" key="2">
    <source>
        <dbReference type="EMBL" id="PAV78153.1"/>
    </source>
</evidence>
<name>A0A2A2KWI1_9BILA</name>
<sequence>MFSFFQSRELPVVDMRMRHADFEAMLHTKERYENYFKRRIATIVSKYCEHQTNECPGTALRLQEAPSAVSSSGQSPAAAQTSSPPPFEIDSSVLYANDDDPEPLLTQAPTFPFIPSLDRE</sequence>